<dbReference type="STRING" id="1073996.SAMN05444271_1195"/>
<proteinExistence type="predicted"/>
<protein>
    <submittedName>
        <fullName evidence="1">Uncharacterized protein</fullName>
    </submittedName>
</protein>
<dbReference type="GeneID" id="76389852"/>
<dbReference type="KEGG" id="hae:halTADL_1508"/>
<dbReference type="AlphaFoldDB" id="A0A1H6VXV2"/>
<name>A0A1H6VXV2_9EURY</name>
<accession>A0A2H4Q1L9</accession>
<dbReference type="RefSeq" id="WP_265472944.1">
    <property type="nucleotide sequence ID" value="NZ_CP024845.1"/>
</dbReference>
<sequence>MATEKPRSDEPLDDEDRVIEERAEKLDDENNLVDVEDFLDDI</sequence>
<evidence type="ECO:0000313" key="1">
    <source>
        <dbReference type="EMBL" id="SEJ06647.1"/>
    </source>
</evidence>
<evidence type="ECO:0000313" key="2">
    <source>
        <dbReference type="Proteomes" id="UP000198888"/>
    </source>
</evidence>
<accession>A0A1H6VXV2</accession>
<keyword evidence="2" id="KW-1185">Reference proteome</keyword>
<organism evidence="1 2">
    <name type="scientific">Halohasta litchfieldiae</name>
    <dbReference type="NCBI Taxonomy" id="1073996"/>
    <lineage>
        <taxon>Archaea</taxon>
        <taxon>Methanobacteriati</taxon>
        <taxon>Methanobacteriota</taxon>
        <taxon>Stenosarchaea group</taxon>
        <taxon>Halobacteria</taxon>
        <taxon>Halobacteriales</taxon>
        <taxon>Haloferacaceae</taxon>
        <taxon>Halohasta</taxon>
    </lineage>
</organism>
<reference evidence="1 2" key="1">
    <citation type="submission" date="2016-10" db="EMBL/GenBank/DDBJ databases">
        <authorList>
            <person name="de Groot N.N."/>
        </authorList>
    </citation>
    <scope>NUCLEOTIDE SEQUENCE [LARGE SCALE GENOMIC DNA]</scope>
    <source>
        <strain evidence="1 2">DSM 22187</strain>
    </source>
</reference>
<gene>
    <name evidence="1" type="ORF">SAMN05444271_1195</name>
</gene>
<dbReference type="EMBL" id="FNYR01000019">
    <property type="protein sequence ID" value="SEJ06647.1"/>
    <property type="molecule type" value="Genomic_DNA"/>
</dbReference>
<dbReference type="Proteomes" id="UP000198888">
    <property type="component" value="Unassembled WGS sequence"/>
</dbReference>